<dbReference type="EMBL" id="LHUQ01000013">
    <property type="protein sequence ID" value="KON64238.1"/>
    <property type="molecule type" value="Genomic_DNA"/>
</dbReference>
<organism evidence="1 2">
    <name type="scientific">Komagataeibacter europaeus</name>
    <name type="common">Gluconacetobacter europaeus</name>
    <dbReference type="NCBI Taxonomy" id="33995"/>
    <lineage>
        <taxon>Bacteria</taxon>
        <taxon>Pseudomonadati</taxon>
        <taxon>Pseudomonadota</taxon>
        <taxon>Alphaproteobacteria</taxon>
        <taxon>Acetobacterales</taxon>
        <taxon>Acetobacteraceae</taxon>
        <taxon>Komagataeibacter</taxon>
    </lineage>
</organism>
<sequence length="87" mass="10004">MRIWCQRKTLGFPVCLDRNVNGNSMNAGLSHRDKLPDPDGAHKQPMRWFARQSDTGIGNHMGNIMNYVRPACLCMEPLFHTRTTFNE</sequence>
<dbReference type="PATRIC" id="fig|33995.3.peg.2574"/>
<keyword evidence="2" id="KW-1185">Reference proteome</keyword>
<reference evidence="1" key="1">
    <citation type="submission" date="2015-08" db="EMBL/GenBank/DDBJ databases">
        <title>Draft genome sequence of Komagataeibacter europaeus CECT 8546 a cellulose producer strain from vinegar produced by the traditional method.</title>
        <authorList>
            <person name="Poehlein A."/>
            <person name="Valera M.J."/>
            <person name="Haack F.S."/>
            <person name="Mas A."/>
            <person name="Daniel R."/>
            <person name="Streit W.R."/>
            <person name="Mateo E."/>
        </authorList>
    </citation>
    <scope>NUCLEOTIDE SEQUENCE [LARGE SCALE GENOMIC DNA]</scope>
    <source>
        <strain evidence="1">CECT 8546</strain>
    </source>
</reference>
<evidence type="ECO:0000313" key="2">
    <source>
        <dbReference type="Proteomes" id="UP000037566"/>
    </source>
</evidence>
<proteinExistence type="predicted"/>
<gene>
    <name evidence="1" type="ORF">KOEU_23080</name>
</gene>
<dbReference type="AlphaFoldDB" id="A0A0M0EG66"/>
<dbReference type="Proteomes" id="UP000037566">
    <property type="component" value="Unassembled WGS sequence"/>
</dbReference>
<evidence type="ECO:0000313" key="1">
    <source>
        <dbReference type="EMBL" id="KON64238.1"/>
    </source>
</evidence>
<comment type="caution">
    <text evidence="1">The sequence shown here is derived from an EMBL/GenBank/DDBJ whole genome shotgun (WGS) entry which is preliminary data.</text>
</comment>
<accession>A0A0M0EG66</accession>
<protein>
    <submittedName>
        <fullName evidence="1">Uncharacterized protein</fullName>
    </submittedName>
</protein>
<name>A0A0M0EG66_KOMEU</name>